<dbReference type="GO" id="GO:0005737">
    <property type="term" value="C:cytoplasm"/>
    <property type="evidence" value="ECO:0007669"/>
    <property type="project" value="UniProtKB-SubCell"/>
</dbReference>
<evidence type="ECO:0000256" key="6">
    <source>
        <dbReference type="ARBA" id="ARBA00004510"/>
    </source>
</evidence>
<comment type="similarity">
    <text evidence="7 18 19">Belongs to the NDK family.</text>
</comment>
<dbReference type="InterPro" id="IPR036850">
    <property type="entry name" value="NDK-like_dom_sf"/>
</dbReference>
<evidence type="ECO:0000256" key="5">
    <source>
        <dbReference type="ARBA" id="ARBA00004496"/>
    </source>
</evidence>
<evidence type="ECO:0000256" key="17">
    <source>
        <dbReference type="ARBA" id="ARBA00080200"/>
    </source>
</evidence>
<protein>
    <recommendedName>
        <fullName evidence="8">Nucleoside diphosphate kinase B</fullName>
    </recommendedName>
    <alternativeName>
        <fullName evidence="17">3'-5' exonuclease NME5</fullName>
    </alternativeName>
    <alternativeName>
        <fullName evidence="16">Nucleoside diphosphate kinase homolog 5</fullName>
    </alternativeName>
</protein>
<name>A0A3P8WBX9_CYNSE</name>
<accession>A0A3P8WBX9</accession>
<dbReference type="GO" id="GO:0005929">
    <property type="term" value="C:cilium"/>
    <property type="evidence" value="ECO:0007669"/>
    <property type="project" value="UniProtKB-SubCell"/>
</dbReference>
<dbReference type="Gene3D" id="3.30.70.141">
    <property type="entry name" value="Nucleoside diphosphate kinase-like domain"/>
    <property type="match status" value="1"/>
</dbReference>
<evidence type="ECO:0000256" key="12">
    <source>
        <dbReference type="ARBA" id="ARBA00022801"/>
    </source>
</evidence>
<dbReference type="Ensembl" id="ENSCSET00000023460.1">
    <property type="protein sequence ID" value="ENSCSEP00000023156.1"/>
    <property type="gene ID" value="ENSCSEG00000014737.1"/>
</dbReference>
<sequence>SSEIIEVPDFDTLPRVYVERTLAIIKPDAVHKSEEIEDVILKEGFTILQKRRLQLTQEQCSNFYADQHGKAIFPRLIIFMSSGPIIALTLARTNAIAHWKSLMGQITDMDLRAKYGTSELKNAFHGSDSFPAAEREIKFMFPNSVIEPTPSKESTQEYLSRYVNPTLLRGLTELCKHKPFNPCVWLADWLMKNKEHGKMEKEKNPNNNREWNRV</sequence>
<dbReference type="GO" id="GO:1902176">
    <property type="term" value="P:negative regulation of oxidative stress-induced intrinsic apoptotic signaling pathway"/>
    <property type="evidence" value="ECO:0007669"/>
    <property type="project" value="TreeGrafter"/>
</dbReference>
<evidence type="ECO:0000256" key="15">
    <source>
        <dbReference type="ARBA" id="ARBA00023306"/>
    </source>
</evidence>
<evidence type="ECO:0000256" key="19">
    <source>
        <dbReference type="RuleBase" id="RU004011"/>
    </source>
</evidence>
<dbReference type="PRINTS" id="PR01243">
    <property type="entry name" value="NUCDPKINASE"/>
</dbReference>
<reference evidence="21" key="3">
    <citation type="submission" date="2025-09" db="UniProtKB">
        <authorList>
            <consortium name="Ensembl"/>
        </authorList>
    </citation>
    <scope>IDENTIFICATION</scope>
</reference>
<dbReference type="GO" id="GO:0006183">
    <property type="term" value="P:GTP biosynthetic process"/>
    <property type="evidence" value="ECO:0007669"/>
    <property type="project" value="InterPro"/>
</dbReference>
<dbReference type="GO" id="GO:0016787">
    <property type="term" value="F:hydrolase activity"/>
    <property type="evidence" value="ECO:0007669"/>
    <property type="project" value="UniProtKB-KW"/>
</dbReference>
<dbReference type="GO" id="GO:0001726">
    <property type="term" value="C:ruffle"/>
    <property type="evidence" value="ECO:0007669"/>
    <property type="project" value="UniProtKB-SubCell"/>
</dbReference>
<evidence type="ECO:0000313" key="22">
    <source>
        <dbReference type="Proteomes" id="UP000265120"/>
    </source>
</evidence>
<reference evidence="21" key="2">
    <citation type="submission" date="2025-08" db="UniProtKB">
        <authorList>
            <consortium name="Ensembl"/>
        </authorList>
    </citation>
    <scope>IDENTIFICATION</scope>
</reference>
<evidence type="ECO:0000259" key="20">
    <source>
        <dbReference type="SMART" id="SM00562"/>
    </source>
</evidence>
<comment type="subcellular location">
    <subcellularLocation>
        <location evidence="3">Cell projection</location>
        <location evidence="3">Cilium</location>
    </subcellularLocation>
    <subcellularLocation>
        <location evidence="6">Cell projection</location>
        <location evidence="6">Lamellipodium</location>
    </subcellularLocation>
    <subcellularLocation>
        <location evidence="4">Cell projection</location>
        <location evidence="4">Ruffle</location>
    </subcellularLocation>
    <subcellularLocation>
        <location evidence="5">Cytoplasm</location>
    </subcellularLocation>
    <subcellularLocation>
        <location evidence="2">Nucleus</location>
    </subcellularLocation>
</comment>
<dbReference type="Pfam" id="PF05186">
    <property type="entry name" value="Dpy-30"/>
    <property type="match status" value="1"/>
</dbReference>
<keyword evidence="14" id="KW-0966">Cell projection</keyword>
<evidence type="ECO:0000256" key="11">
    <source>
        <dbReference type="ARBA" id="ARBA00022723"/>
    </source>
</evidence>
<evidence type="ECO:0000256" key="3">
    <source>
        <dbReference type="ARBA" id="ARBA00004138"/>
    </source>
</evidence>
<evidence type="ECO:0000256" key="9">
    <source>
        <dbReference type="ARBA" id="ARBA00022473"/>
    </source>
</evidence>
<dbReference type="InterPro" id="IPR034907">
    <property type="entry name" value="NDK-like_dom"/>
</dbReference>
<evidence type="ECO:0000256" key="7">
    <source>
        <dbReference type="ARBA" id="ARBA00008142"/>
    </source>
</evidence>
<feature type="domain" description="Nucleoside diphosphate kinase-like" evidence="20">
    <location>
        <begin position="18"/>
        <end position="148"/>
    </location>
</feature>
<keyword evidence="13" id="KW-0539">Nucleus</keyword>
<dbReference type="CDD" id="cd22970">
    <property type="entry name" value="DD_NDKH5-like"/>
    <property type="match status" value="1"/>
</dbReference>
<keyword evidence="12" id="KW-0378">Hydrolase</keyword>
<dbReference type="GO" id="GO:0046872">
    <property type="term" value="F:metal ion binding"/>
    <property type="evidence" value="ECO:0007669"/>
    <property type="project" value="UniProtKB-KW"/>
</dbReference>
<evidence type="ECO:0000256" key="16">
    <source>
        <dbReference type="ARBA" id="ARBA00072632"/>
    </source>
</evidence>
<dbReference type="InterPro" id="IPR007858">
    <property type="entry name" value="Dpy-30_motif"/>
</dbReference>
<keyword evidence="9" id="KW-0217">Developmental protein</keyword>
<dbReference type="Proteomes" id="UP000265120">
    <property type="component" value="Chromosome 15"/>
</dbReference>
<dbReference type="PROSITE" id="PS51374">
    <property type="entry name" value="NDPK_LIKE"/>
    <property type="match status" value="1"/>
</dbReference>
<evidence type="ECO:0000256" key="18">
    <source>
        <dbReference type="PROSITE-ProRule" id="PRU00706"/>
    </source>
</evidence>
<dbReference type="GO" id="GO:0003341">
    <property type="term" value="P:cilium movement"/>
    <property type="evidence" value="ECO:0007669"/>
    <property type="project" value="TreeGrafter"/>
</dbReference>
<comment type="caution">
    <text evidence="18">Lacks conserved residue(s) required for the propagation of feature annotation.</text>
</comment>
<proteinExistence type="inferred from homology"/>
<keyword evidence="22" id="KW-1185">Reference proteome</keyword>
<keyword evidence="11" id="KW-0479">Metal-binding</keyword>
<evidence type="ECO:0000313" key="21">
    <source>
        <dbReference type="Ensembl" id="ENSCSEP00000023156.1"/>
    </source>
</evidence>
<dbReference type="GO" id="GO:0006241">
    <property type="term" value="P:CTP biosynthetic process"/>
    <property type="evidence" value="ECO:0007669"/>
    <property type="project" value="InterPro"/>
</dbReference>
<evidence type="ECO:0000256" key="10">
    <source>
        <dbReference type="ARBA" id="ARBA00022490"/>
    </source>
</evidence>
<dbReference type="GO" id="GO:0005634">
    <property type="term" value="C:nucleus"/>
    <property type="evidence" value="ECO:0007669"/>
    <property type="project" value="UniProtKB-SubCell"/>
</dbReference>
<dbReference type="AlphaFoldDB" id="A0A3P8WBX9"/>
<dbReference type="Pfam" id="PF00334">
    <property type="entry name" value="NDK"/>
    <property type="match status" value="1"/>
</dbReference>
<evidence type="ECO:0000256" key="1">
    <source>
        <dbReference type="ARBA" id="ARBA00003465"/>
    </source>
</evidence>
<dbReference type="PANTHER" id="PTHR46161">
    <property type="entry name" value="NUCLEOSIDE DIPHOSPHATE KINASE"/>
    <property type="match status" value="1"/>
</dbReference>
<keyword evidence="10" id="KW-0963">Cytoplasm</keyword>
<dbReference type="PANTHER" id="PTHR46161:SF1">
    <property type="entry name" value="NUCLEOSIDE DIPHOSPHATE KINASE HOMOLOG 5"/>
    <property type="match status" value="1"/>
</dbReference>
<dbReference type="GO" id="GO:0030027">
    <property type="term" value="C:lamellipodium"/>
    <property type="evidence" value="ECO:0007669"/>
    <property type="project" value="UniProtKB-SubCell"/>
</dbReference>
<dbReference type="SMART" id="SM00562">
    <property type="entry name" value="NDK"/>
    <property type="match status" value="1"/>
</dbReference>
<dbReference type="InterPro" id="IPR001564">
    <property type="entry name" value="Nucleoside_diP_kinase"/>
</dbReference>
<keyword evidence="15" id="KW-0131">Cell cycle</keyword>
<comment type="function">
    <text evidence="1">Major role in the synthesis of nucleoside triphosphates other than ATP.</text>
</comment>
<evidence type="ECO:0000256" key="8">
    <source>
        <dbReference type="ARBA" id="ARBA00013499"/>
    </source>
</evidence>
<organism evidence="21 22">
    <name type="scientific">Cynoglossus semilaevis</name>
    <name type="common">Tongue sole</name>
    <dbReference type="NCBI Taxonomy" id="244447"/>
    <lineage>
        <taxon>Eukaryota</taxon>
        <taxon>Metazoa</taxon>
        <taxon>Chordata</taxon>
        <taxon>Craniata</taxon>
        <taxon>Vertebrata</taxon>
        <taxon>Euteleostomi</taxon>
        <taxon>Actinopterygii</taxon>
        <taxon>Neopterygii</taxon>
        <taxon>Teleostei</taxon>
        <taxon>Neoteleostei</taxon>
        <taxon>Acanthomorphata</taxon>
        <taxon>Carangaria</taxon>
        <taxon>Pleuronectiformes</taxon>
        <taxon>Pleuronectoidei</taxon>
        <taxon>Cynoglossidae</taxon>
        <taxon>Cynoglossinae</taxon>
        <taxon>Cynoglossus</taxon>
    </lineage>
</organism>
<dbReference type="GO" id="GO:0006228">
    <property type="term" value="P:UTP biosynthetic process"/>
    <property type="evidence" value="ECO:0007669"/>
    <property type="project" value="InterPro"/>
</dbReference>
<dbReference type="GeneTree" id="ENSGT00940000159595"/>
<dbReference type="FunFam" id="1.20.890.10:FF:000008">
    <property type="entry name" value="Nucleoside diphosphate kinase homolog 5"/>
    <property type="match status" value="1"/>
</dbReference>
<evidence type="ECO:0000256" key="13">
    <source>
        <dbReference type="ARBA" id="ARBA00023242"/>
    </source>
</evidence>
<evidence type="ECO:0000256" key="4">
    <source>
        <dbReference type="ARBA" id="ARBA00004466"/>
    </source>
</evidence>
<dbReference type="SUPFAM" id="SSF54919">
    <property type="entry name" value="Nucleoside diphosphate kinase, NDK"/>
    <property type="match status" value="1"/>
</dbReference>
<dbReference type="Gene3D" id="1.20.890.10">
    <property type="entry name" value="cAMP-dependent protein kinase regulatory subunit, dimerization-anchoring domain"/>
    <property type="match status" value="1"/>
</dbReference>
<evidence type="ECO:0000256" key="2">
    <source>
        <dbReference type="ARBA" id="ARBA00004123"/>
    </source>
</evidence>
<reference evidence="21 22" key="1">
    <citation type="journal article" date="2014" name="Nat. Genet.">
        <title>Whole-genome sequence of a flatfish provides insights into ZW sex chromosome evolution and adaptation to a benthic lifestyle.</title>
        <authorList>
            <person name="Chen S."/>
            <person name="Zhang G."/>
            <person name="Shao C."/>
            <person name="Huang Q."/>
            <person name="Liu G."/>
            <person name="Zhang P."/>
            <person name="Song W."/>
            <person name="An N."/>
            <person name="Chalopin D."/>
            <person name="Volff J.N."/>
            <person name="Hong Y."/>
            <person name="Li Q."/>
            <person name="Sha Z."/>
            <person name="Zhou H."/>
            <person name="Xie M."/>
            <person name="Yu Q."/>
            <person name="Liu Y."/>
            <person name="Xiang H."/>
            <person name="Wang N."/>
            <person name="Wu K."/>
            <person name="Yang C."/>
            <person name="Zhou Q."/>
            <person name="Liao X."/>
            <person name="Yang L."/>
            <person name="Hu Q."/>
            <person name="Zhang J."/>
            <person name="Meng L."/>
            <person name="Jin L."/>
            <person name="Tian Y."/>
            <person name="Lian J."/>
            <person name="Yang J."/>
            <person name="Miao G."/>
            <person name="Liu S."/>
            <person name="Liang Z."/>
            <person name="Yan F."/>
            <person name="Li Y."/>
            <person name="Sun B."/>
            <person name="Zhang H."/>
            <person name="Zhang J."/>
            <person name="Zhu Y."/>
            <person name="Du M."/>
            <person name="Zhao Y."/>
            <person name="Schartl M."/>
            <person name="Tang Q."/>
            <person name="Wang J."/>
        </authorList>
    </citation>
    <scope>NUCLEOTIDE SEQUENCE</scope>
</reference>
<dbReference type="GO" id="GO:0004550">
    <property type="term" value="F:nucleoside diphosphate kinase activity"/>
    <property type="evidence" value="ECO:0007669"/>
    <property type="project" value="InterPro"/>
</dbReference>
<evidence type="ECO:0000256" key="14">
    <source>
        <dbReference type="ARBA" id="ARBA00023273"/>
    </source>
</evidence>